<gene>
    <name evidence="2" type="ORF">H8R10_00870</name>
</gene>
<organism evidence="2 3">
    <name type="scientific">Nanchangia anserum</name>
    <dbReference type="NCBI Taxonomy" id="2692125"/>
    <lineage>
        <taxon>Bacteria</taxon>
        <taxon>Bacillati</taxon>
        <taxon>Actinomycetota</taxon>
        <taxon>Actinomycetes</taxon>
        <taxon>Actinomycetales</taxon>
        <taxon>Actinomycetaceae</taxon>
        <taxon>Nanchangia</taxon>
    </lineage>
</organism>
<accession>A0A8I0G9Q6</accession>
<comment type="caution">
    <text evidence="2">The sequence shown here is derived from an EMBL/GenBank/DDBJ whole genome shotgun (WGS) entry which is preliminary data.</text>
</comment>
<dbReference type="RefSeq" id="WP_191070897.1">
    <property type="nucleotide sequence ID" value="NZ_CP060506.1"/>
</dbReference>
<dbReference type="Pfam" id="PF13280">
    <property type="entry name" value="WYL"/>
    <property type="match status" value="1"/>
</dbReference>
<evidence type="ECO:0000313" key="2">
    <source>
        <dbReference type="EMBL" id="MBD3688798.1"/>
    </source>
</evidence>
<dbReference type="Proteomes" id="UP000627538">
    <property type="component" value="Unassembled WGS sequence"/>
</dbReference>
<sequence length="314" mass="34704">MKDDSDARRRLGLLVALMRAWNAYGPNRQTSRDLIKSVDGYPEDPHEAKRAFETDKRTLRTSYGIDIVTTLDEVFTDTEYYSVEPGSATPDVRFSAVESLLARRAVLMWAKSDRTINPERVLAELSPALASTPDTPTAPDYRFCAGSVLAACARAIDRRCAISFTYVARTGTKATRHVEPWTLAQANEQFYLRGFDRDRGEARTFRIARIHSAITSEAVEGSYTIPDDVGDLFELPLITPRVRLPRGTHAPLRMRATGEEPAGPDHIECTLQPGPADEWRATLLAAGPDVDVVSPASLRADVAEAWASLEDVRG</sequence>
<reference evidence="2 3" key="1">
    <citation type="submission" date="2020-08" db="EMBL/GenBank/DDBJ databases">
        <title>Winkia gen. nov., sp. nov., isolated from faeces of the Anser albifrons in China.</title>
        <authorList>
            <person name="Liu Q."/>
        </authorList>
    </citation>
    <scope>NUCLEOTIDE SEQUENCE [LARGE SCALE GENOMIC DNA]</scope>
    <source>
        <strain evidence="2 3">C62</strain>
    </source>
</reference>
<protein>
    <submittedName>
        <fullName evidence="2">WYL domain-containing protein</fullName>
    </submittedName>
</protein>
<evidence type="ECO:0000313" key="3">
    <source>
        <dbReference type="Proteomes" id="UP000627538"/>
    </source>
</evidence>
<name>A0A8I0G9Q6_9ACTO</name>
<dbReference type="AlphaFoldDB" id="A0A8I0G9Q6"/>
<feature type="domain" description="WYL" evidence="1">
    <location>
        <begin position="148"/>
        <end position="213"/>
    </location>
</feature>
<evidence type="ECO:0000259" key="1">
    <source>
        <dbReference type="Pfam" id="PF13280"/>
    </source>
</evidence>
<proteinExistence type="predicted"/>
<dbReference type="PANTHER" id="PTHR34580">
    <property type="match status" value="1"/>
</dbReference>
<dbReference type="PANTHER" id="PTHR34580:SF3">
    <property type="entry name" value="PROTEIN PAFB"/>
    <property type="match status" value="1"/>
</dbReference>
<keyword evidence="3" id="KW-1185">Reference proteome</keyword>
<dbReference type="InterPro" id="IPR051534">
    <property type="entry name" value="CBASS_pafABC_assoc_protein"/>
</dbReference>
<dbReference type="PROSITE" id="PS52050">
    <property type="entry name" value="WYL"/>
    <property type="match status" value="1"/>
</dbReference>
<dbReference type="EMBL" id="JACRUO010000001">
    <property type="protein sequence ID" value="MBD3688798.1"/>
    <property type="molecule type" value="Genomic_DNA"/>
</dbReference>
<dbReference type="InterPro" id="IPR026881">
    <property type="entry name" value="WYL_dom"/>
</dbReference>